<name>A0AAW4Y2J5_9BURK</name>
<dbReference type="PIRSF" id="PIRSF028477">
    <property type="entry name" value="UCP028477"/>
    <property type="match status" value="1"/>
</dbReference>
<protein>
    <submittedName>
        <fullName evidence="2">DUF2145 domain-containing protein</fullName>
    </submittedName>
</protein>
<dbReference type="Proteomes" id="UP001199260">
    <property type="component" value="Unassembled WGS sequence"/>
</dbReference>
<evidence type="ECO:0000256" key="1">
    <source>
        <dbReference type="SAM" id="SignalP"/>
    </source>
</evidence>
<accession>A0AAW4Y2J5</accession>
<comment type="caution">
    <text evidence="2">The sequence shown here is derived from an EMBL/GenBank/DDBJ whole genome shotgun (WGS) entry which is preliminary data.</text>
</comment>
<reference evidence="2 3" key="1">
    <citation type="submission" date="2021-11" db="EMBL/GenBank/DDBJ databases">
        <title>Genome sequence.</title>
        <authorList>
            <person name="Sun Q."/>
        </authorList>
    </citation>
    <scope>NUCLEOTIDE SEQUENCE [LARGE SCALE GENOMIC DNA]</scope>
    <source>
        <strain evidence="2 3">KCTC 12005</strain>
    </source>
</reference>
<gene>
    <name evidence="2" type="ORF">LPW39_18650</name>
</gene>
<dbReference type="RefSeq" id="WP_230778595.1">
    <property type="nucleotide sequence ID" value="NZ_JAJNCT010000025.1"/>
</dbReference>
<evidence type="ECO:0000313" key="3">
    <source>
        <dbReference type="Proteomes" id="UP001199260"/>
    </source>
</evidence>
<dbReference type="Pfam" id="PF09916">
    <property type="entry name" value="DUF2145"/>
    <property type="match status" value="1"/>
</dbReference>
<dbReference type="EMBL" id="JAJNCT010000025">
    <property type="protein sequence ID" value="MCD2167144.1"/>
    <property type="molecule type" value="Genomic_DNA"/>
</dbReference>
<keyword evidence="1" id="KW-0732">Signal</keyword>
<sequence>MWTSLRLSLVAAALLAATAAQAGRSCEPQKPTLDSVRQSLNLAQNVAQTLDASGAQVVLLGRQGQDLRKYQLQFSHMGWAYKSATGAWRVVHKLNDCGTAASHVYRQGLGEFFLDDMWRYQAVMVVPTKDVQQKLLLALSANAQPLQLHEPRYSMLAYPWSQRYQQSNQWALETLAQAMAPQTVHDRGQAQAWLQLQGYQPSDLRIGAMTRLGGRITRANIAFDDHPPEKRFAGHIETATVDSALLFMQRSGLASAPVLLR</sequence>
<dbReference type="AlphaFoldDB" id="A0AAW4Y2J5"/>
<proteinExistence type="predicted"/>
<evidence type="ECO:0000313" key="2">
    <source>
        <dbReference type="EMBL" id="MCD2167144.1"/>
    </source>
</evidence>
<keyword evidence="3" id="KW-1185">Reference proteome</keyword>
<feature type="signal peptide" evidence="1">
    <location>
        <begin position="1"/>
        <end position="22"/>
    </location>
</feature>
<dbReference type="InterPro" id="IPR014547">
    <property type="entry name" value="UCP028477"/>
</dbReference>
<feature type="chain" id="PRO_5043755920" evidence="1">
    <location>
        <begin position="23"/>
        <end position="261"/>
    </location>
</feature>
<organism evidence="2 3">
    <name type="scientific">Comamonas koreensis</name>
    <dbReference type="NCBI Taxonomy" id="160825"/>
    <lineage>
        <taxon>Bacteria</taxon>
        <taxon>Pseudomonadati</taxon>
        <taxon>Pseudomonadota</taxon>
        <taxon>Betaproteobacteria</taxon>
        <taxon>Burkholderiales</taxon>
        <taxon>Comamonadaceae</taxon>
        <taxon>Comamonas</taxon>
    </lineage>
</organism>